<dbReference type="Proteomes" id="UP000000327">
    <property type="component" value="Segment"/>
</dbReference>
<evidence type="ECO:0000313" key="2">
    <source>
        <dbReference type="Proteomes" id="UP000000327"/>
    </source>
</evidence>
<evidence type="ECO:0000313" key="1">
    <source>
        <dbReference type="EMBL" id="AAL33499.1"/>
    </source>
</evidence>
<proteinExistence type="predicted"/>
<keyword evidence="2" id="KW-1185">Reference proteome</keyword>
<organismHost>
    <name type="scientific">Crustacea</name>
    <name type="common">crustaceans</name>
    <dbReference type="NCBI Taxonomy" id="6657"/>
</organismHost>
<sequence length="101" mass="11280">MSLQALFKRTTYSFPSFSSLFLFSPLLLVLPFPSPSSEVSPPLPPSPRSSLYMEIALDVLKIMRRSRRKRFRSSSGKFSSLLSNSLYSLDVGSITLISAPF</sequence>
<accession>Q8VAC7</accession>
<organism evidence="1 2">
    <name type="scientific">White spot syndrome virus (isolate Shrimp/China/Tongan/1996)</name>
    <name type="common">WSSV</name>
    <name type="synonym">White spot bacilliform virus</name>
    <dbReference type="NCBI Taxonomy" id="654913"/>
    <lineage>
        <taxon>Viruses</taxon>
        <taxon>Viruses incertae sedis</taxon>
        <taxon>Naldaviricetes</taxon>
        <taxon>Nimaviridae</taxon>
        <taxon>Whispovirus</taxon>
        <taxon>White spot syndrome virus</taxon>
    </lineage>
</organism>
<protein>
    <submittedName>
        <fullName evidence="1">Wsv498</fullName>
    </submittedName>
</protein>
<reference evidence="1 2" key="1">
    <citation type="journal article" date="2001" name="J. Virol.">
        <title>Complete genome sequence of the shrimp white spot bacilliform virus.</title>
        <authorList>
            <person name="Yang F."/>
            <person name="He J."/>
            <person name="Lin X."/>
            <person name="Li Q."/>
            <person name="Pan D."/>
            <person name="Zhang X."/>
            <person name="Xu X."/>
        </authorList>
    </citation>
    <scope>NUCLEOTIDE SEQUENCE [LARGE SCALE GENOMIC DNA]</scope>
    <source>
        <strain evidence="2">Isolate Shrimp/China/Tongan/1996</strain>
    </source>
</reference>
<name>Q8VAC7_WSSVS</name>
<dbReference type="EMBL" id="AF332093">
    <property type="protein sequence ID" value="AAL33499.1"/>
    <property type="molecule type" value="Genomic_DNA"/>
</dbReference>